<evidence type="ECO:0000313" key="3">
    <source>
        <dbReference type="Proteomes" id="UP001642502"/>
    </source>
</evidence>
<protein>
    <submittedName>
        <fullName evidence="2">Uncharacterized protein</fullName>
    </submittedName>
</protein>
<feature type="region of interest" description="Disordered" evidence="1">
    <location>
        <begin position="268"/>
        <end position="293"/>
    </location>
</feature>
<gene>
    <name evidence="2" type="ORF">SEPCBS119000_002952</name>
</gene>
<feature type="compositionally biased region" description="Polar residues" evidence="1">
    <location>
        <begin position="268"/>
        <end position="282"/>
    </location>
</feature>
<dbReference type="EMBL" id="CAWUON010000035">
    <property type="protein sequence ID" value="CAK7268228.1"/>
    <property type="molecule type" value="Genomic_DNA"/>
</dbReference>
<proteinExistence type="predicted"/>
<organism evidence="2 3">
    <name type="scientific">Sporothrix epigloea</name>
    <dbReference type="NCBI Taxonomy" id="1892477"/>
    <lineage>
        <taxon>Eukaryota</taxon>
        <taxon>Fungi</taxon>
        <taxon>Dikarya</taxon>
        <taxon>Ascomycota</taxon>
        <taxon>Pezizomycotina</taxon>
        <taxon>Sordariomycetes</taxon>
        <taxon>Sordariomycetidae</taxon>
        <taxon>Ophiostomatales</taxon>
        <taxon>Ophiostomataceae</taxon>
        <taxon>Sporothrix</taxon>
    </lineage>
</organism>
<comment type="caution">
    <text evidence="2">The sequence shown here is derived from an EMBL/GenBank/DDBJ whole genome shotgun (WGS) entry which is preliminary data.</text>
</comment>
<sequence>MGGLVKVVGAGIILASEAIQHARAKSKAAKEMQDIQDRQSGDTTLLYHGASQSHSRSVVLPDGPLVMQQDGSSTTCPERDDRIDHVNIAGPSNTSPPPLYLTPEEEEQQLAERNKQALAAETAGDARYYNDEAVQELDEVADYTDPPSYEEAANETAREEALLSTAVTTDAHEPGMTRYADHDAAGSGSLITSLIDGYIAANARRGGRGYRFCEQALGSTHSPGNNQSFEYNRRRRRQGPISAGIGLIATGVNMYMQSREKRQVANISSTTGGLSNDRQMPATNFLAPAPYAS</sequence>
<accession>A0ABP0DKN9</accession>
<reference evidence="2 3" key="1">
    <citation type="submission" date="2024-01" db="EMBL/GenBank/DDBJ databases">
        <authorList>
            <person name="Allen C."/>
            <person name="Tagirdzhanova G."/>
        </authorList>
    </citation>
    <scope>NUCLEOTIDE SEQUENCE [LARGE SCALE GENOMIC DNA]</scope>
    <source>
        <strain evidence="2 3">CBS 119000</strain>
    </source>
</reference>
<dbReference type="Proteomes" id="UP001642502">
    <property type="component" value="Unassembled WGS sequence"/>
</dbReference>
<keyword evidence="3" id="KW-1185">Reference proteome</keyword>
<evidence type="ECO:0000313" key="2">
    <source>
        <dbReference type="EMBL" id="CAK7268228.1"/>
    </source>
</evidence>
<evidence type="ECO:0000256" key="1">
    <source>
        <dbReference type="SAM" id="MobiDB-lite"/>
    </source>
</evidence>
<feature type="region of interest" description="Disordered" evidence="1">
    <location>
        <begin position="48"/>
        <end position="99"/>
    </location>
</feature>
<name>A0ABP0DKN9_9PEZI</name>